<dbReference type="Pfam" id="PF03133">
    <property type="entry name" value="TTL"/>
    <property type="match status" value="1"/>
</dbReference>
<protein>
    <recommendedName>
        <fullName evidence="6">Tubulin--tyrosine ligase-like protein 9</fullName>
    </recommendedName>
</protein>
<dbReference type="GO" id="GO:0005524">
    <property type="term" value="F:ATP binding"/>
    <property type="evidence" value="ECO:0007669"/>
    <property type="project" value="UniProtKB-KW"/>
</dbReference>
<dbReference type="Gene3D" id="3.30.470.20">
    <property type="entry name" value="ATP-grasp fold, B domain"/>
    <property type="match status" value="1"/>
</dbReference>
<comment type="caution">
    <text evidence="4">The sequence shown here is derived from an EMBL/GenBank/DDBJ whole genome shotgun (WGS) entry which is preliminary data.</text>
</comment>
<evidence type="ECO:0000313" key="5">
    <source>
        <dbReference type="Proteomes" id="UP000784294"/>
    </source>
</evidence>
<keyword evidence="2" id="KW-0547">Nucleotide-binding</keyword>
<sequence>MFITVCHIVTQSSFPSSYHNLPLAKYSISHRTLANRFIHLTNYSINRLNSEYVSNNSDKSTKGHKWSLQALWNFFRTQGVDAELVWADIKDLVVKTILSTEASLVSAVNANCRVQRSIHEIFGFDVILDENLRPWLLEVNVSPRLVRPTSSPSASALLAVV</sequence>
<dbReference type="InterPro" id="IPR004344">
    <property type="entry name" value="TTL/TTLL_fam"/>
</dbReference>
<dbReference type="AlphaFoldDB" id="A0A3S5CHD9"/>
<proteinExistence type="predicted"/>
<accession>A0A3S5CHD9</accession>
<dbReference type="PANTHER" id="PTHR12241:SF162">
    <property type="entry name" value="TUBULIN MONOGLUTAMYLASE TTLL4"/>
    <property type="match status" value="1"/>
</dbReference>
<name>A0A3S5CHD9_9PLAT</name>
<evidence type="ECO:0000313" key="4">
    <source>
        <dbReference type="EMBL" id="VEL08483.1"/>
    </source>
</evidence>
<dbReference type="PROSITE" id="PS51221">
    <property type="entry name" value="TTL"/>
    <property type="match status" value="1"/>
</dbReference>
<dbReference type="GO" id="GO:0070740">
    <property type="term" value="F:tubulin-glutamic acid ligase activity"/>
    <property type="evidence" value="ECO:0007669"/>
    <property type="project" value="TreeGrafter"/>
</dbReference>
<dbReference type="GO" id="GO:0036064">
    <property type="term" value="C:ciliary basal body"/>
    <property type="evidence" value="ECO:0007669"/>
    <property type="project" value="TreeGrafter"/>
</dbReference>
<dbReference type="PANTHER" id="PTHR12241">
    <property type="entry name" value="TUBULIN POLYGLUTAMYLASE"/>
    <property type="match status" value="1"/>
</dbReference>
<gene>
    <name evidence="4" type="ORF">PXEA_LOCUS1923</name>
</gene>
<dbReference type="OrthoDB" id="202825at2759"/>
<dbReference type="GO" id="GO:0000226">
    <property type="term" value="P:microtubule cytoskeleton organization"/>
    <property type="evidence" value="ECO:0007669"/>
    <property type="project" value="TreeGrafter"/>
</dbReference>
<dbReference type="GO" id="GO:0015631">
    <property type="term" value="F:tubulin binding"/>
    <property type="evidence" value="ECO:0007669"/>
    <property type="project" value="TreeGrafter"/>
</dbReference>
<evidence type="ECO:0000256" key="1">
    <source>
        <dbReference type="ARBA" id="ARBA00022598"/>
    </source>
</evidence>
<reference evidence="4" key="1">
    <citation type="submission" date="2018-11" db="EMBL/GenBank/DDBJ databases">
        <authorList>
            <consortium name="Pathogen Informatics"/>
        </authorList>
    </citation>
    <scope>NUCLEOTIDE SEQUENCE</scope>
</reference>
<evidence type="ECO:0000256" key="2">
    <source>
        <dbReference type="ARBA" id="ARBA00022741"/>
    </source>
</evidence>
<keyword evidence="3" id="KW-0067">ATP-binding</keyword>
<dbReference type="EMBL" id="CAAALY010004098">
    <property type="protein sequence ID" value="VEL08483.1"/>
    <property type="molecule type" value="Genomic_DNA"/>
</dbReference>
<keyword evidence="1" id="KW-0436">Ligase</keyword>
<evidence type="ECO:0000256" key="3">
    <source>
        <dbReference type="ARBA" id="ARBA00022840"/>
    </source>
</evidence>
<dbReference type="SUPFAM" id="SSF56059">
    <property type="entry name" value="Glutathione synthetase ATP-binding domain-like"/>
    <property type="match status" value="1"/>
</dbReference>
<dbReference type="Proteomes" id="UP000784294">
    <property type="component" value="Unassembled WGS sequence"/>
</dbReference>
<organism evidence="4 5">
    <name type="scientific">Protopolystoma xenopodis</name>
    <dbReference type="NCBI Taxonomy" id="117903"/>
    <lineage>
        <taxon>Eukaryota</taxon>
        <taxon>Metazoa</taxon>
        <taxon>Spiralia</taxon>
        <taxon>Lophotrochozoa</taxon>
        <taxon>Platyhelminthes</taxon>
        <taxon>Monogenea</taxon>
        <taxon>Polyopisthocotylea</taxon>
        <taxon>Polystomatidea</taxon>
        <taxon>Polystomatidae</taxon>
        <taxon>Protopolystoma</taxon>
    </lineage>
</organism>
<evidence type="ECO:0008006" key="6">
    <source>
        <dbReference type="Google" id="ProtNLM"/>
    </source>
</evidence>
<keyword evidence="5" id="KW-1185">Reference proteome</keyword>